<keyword evidence="3" id="KW-1185">Reference proteome</keyword>
<dbReference type="GO" id="GO:0016491">
    <property type="term" value="F:oxidoreductase activity"/>
    <property type="evidence" value="ECO:0007669"/>
    <property type="project" value="InterPro"/>
</dbReference>
<accession>A0A2X4TZX7</accession>
<dbReference type="Gene3D" id="3.40.30.10">
    <property type="entry name" value="Glutaredoxin"/>
    <property type="match status" value="1"/>
</dbReference>
<dbReference type="Proteomes" id="UP000249091">
    <property type="component" value="Chromosome 1"/>
</dbReference>
<dbReference type="InterPro" id="IPR001853">
    <property type="entry name" value="DSBA-like_thioredoxin_dom"/>
</dbReference>
<dbReference type="CDD" id="cd03024">
    <property type="entry name" value="DsbA_FrnE"/>
    <property type="match status" value="1"/>
</dbReference>
<name>A0A2X4TZX7_9NOCA</name>
<gene>
    <name evidence="2" type="ORF">NCTC10994_02191</name>
</gene>
<dbReference type="STRING" id="1219011.GCA_001895045_03284"/>
<dbReference type="AlphaFoldDB" id="A0A2X4TZX7"/>
<feature type="domain" description="DSBA-like thioredoxin" evidence="1">
    <location>
        <begin position="13"/>
        <end position="210"/>
    </location>
</feature>
<dbReference type="PANTHER" id="PTHR13887">
    <property type="entry name" value="GLUTATHIONE S-TRANSFERASE KAPPA"/>
    <property type="match status" value="1"/>
</dbReference>
<dbReference type="GO" id="GO:0016853">
    <property type="term" value="F:isomerase activity"/>
    <property type="evidence" value="ECO:0007669"/>
    <property type="project" value="UniProtKB-KW"/>
</dbReference>
<sequence>MTHPHLAPPAVHVEVWSDIACPWCYIGKRRFTAALDKFEHRDRVRVTWRSYQLAPDTPAGTRTPESEALANMKGMPVEQVRQMFSQVAAAAAEVGVDIDFDTVISANTFDAHRLLHLAGTQRDALLEALFRAHFVDGEVVDDREALVRIASSAGMDADAVRADLESGAASEAVRADLREARDLGVTGVPFFVADRALAVSGAQPEDVFLMMLQRAIDDAGARTREDQAQSDAR</sequence>
<keyword evidence="2" id="KW-0413">Isomerase</keyword>
<dbReference type="KEGG" id="rcr:NCTC10994_02191"/>
<dbReference type="EMBL" id="LS483468">
    <property type="protein sequence ID" value="SQI32483.1"/>
    <property type="molecule type" value="Genomic_DNA"/>
</dbReference>
<protein>
    <submittedName>
        <fullName evidence="2">Dithiol-disulfide isomerase</fullName>
    </submittedName>
</protein>
<dbReference type="InterPro" id="IPR036249">
    <property type="entry name" value="Thioredoxin-like_sf"/>
</dbReference>
<dbReference type="PANTHER" id="PTHR13887:SF41">
    <property type="entry name" value="THIOREDOXIN SUPERFAMILY PROTEIN"/>
    <property type="match status" value="1"/>
</dbReference>
<dbReference type="Pfam" id="PF01323">
    <property type="entry name" value="DSBA"/>
    <property type="match status" value="1"/>
</dbReference>
<dbReference type="SUPFAM" id="SSF52833">
    <property type="entry name" value="Thioredoxin-like"/>
    <property type="match status" value="1"/>
</dbReference>
<dbReference type="RefSeq" id="WP_072702573.1">
    <property type="nucleotide sequence ID" value="NZ_JAFBBL010000001.1"/>
</dbReference>
<evidence type="ECO:0000259" key="1">
    <source>
        <dbReference type="Pfam" id="PF01323"/>
    </source>
</evidence>
<organism evidence="2 3">
    <name type="scientific">Rhodococcus coprophilus</name>
    <dbReference type="NCBI Taxonomy" id="38310"/>
    <lineage>
        <taxon>Bacteria</taxon>
        <taxon>Bacillati</taxon>
        <taxon>Actinomycetota</taxon>
        <taxon>Actinomycetes</taxon>
        <taxon>Mycobacteriales</taxon>
        <taxon>Nocardiaceae</taxon>
        <taxon>Rhodococcus</taxon>
    </lineage>
</organism>
<reference evidence="2 3" key="1">
    <citation type="submission" date="2018-06" db="EMBL/GenBank/DDBJ databases">
        <authorList>
            <consortium name="Pathogen Informatics"/>
            <person name="Doyle S."/>
        </authorList>
    </citation>
    <scope>NUCLEOTIDE SEQUENCE [LARGE SCALE GENOMIC DNA]</scope>
    <source>
        <strain evidence="2 3">NCTC10994</strain>
    </source>
</reference>
<proteinExistence type="predicted"/>
<evidence type="ECO:0000313" key="2">
    <source>
        <dbReference type="EMBL" id="SQI32483.1"/>
    </source>
</evidence>
<evidence type="ECO:0000313" key="3">
    <source>
        <dbReference type="Proteomes" id="UP000249091"/>
    </source>
</evidence>